<dbReference type="Pfam" id="PF03571">
    <property type="entry name" value="Peptidase_M49"/>
    <property type="match status" value="1"/>
</dbReference>
<name>A0ABR2IC17_9EUKA</name>
<protein>
    <recommendedName>
        <fullName evidence="5">Dipeptidyl aminopeptidase III</fullName>
    </recommendedName>
</protein>
<dbReference type="Gene3D" id="3.30.540.30">
    <property type="match status" value="2"/>
</dbReference>
<organism evidence="3 4">
    <name type="scientific">Tritrichomonas musculus</name>
    <dbReference type="NCBI Taxonomy" id="1915356"/>
    <lineage>
        <taxon>Eukaryota</taxon>
        <taxon>Metamonada</taxon>
        <taxon>Parabasalia</taxon>
        <taxon>Tritrichomonadida</taxon>
        <taxon>Tritrichomonadidae</taxon>
        <taxon>Tritrichomonas</taxon>
    </lineage>
</organism>
<gene>
    <name evidence="3" type="ORF">M9Y10_012269</name>
</gene>
<accession>A0ABR2IC17</accession>
<dbReference type="InterPro" id="IPR039461">
    <property type="entry name" value="Peptidase_M49"/>
</dbReference>
<keyword evidence="1" id="KW-0479">Metal-binding</keyword>
<keyword evidence="4" id="KW-1185">Reference proteome</keyword>
<evidence type="ECO:0000256" key="1">
    <source>
        <dbReference type="ARBA" id="ARBA00022723"/>
    </source>
</evidence>
<evidence type="ECO:0008006" key="5">
    <source>
        <dbReference type="Google" id="ProtNLM"/>
    </source>
</evidence>
<dbReference type="EMBL" id="JAPFFF010000018">
    <property type="protein sequence ID" value="KAK8860604.1"/>
    <property type="molecule type" value="Genomic_DNA"/>
</dbReference>
<evidence type="ECO:0000313" key="3">
    <source>
        <dbReference type="EMBL" id="KAK8860604.1"/>
    </source>
</evidence>
<reference evidence="3 4" key="1">
    <citation type="submission" date="2024-04" db="EMBL/GenBank/DDBJ databases">
        <title>Tritrichomonas musculus Genome.</title>
        <authorList>
            <person name="Alves-Ferreira E."/>
            <person name="Grigg M."/>
            <person name="Lorenzi H."/>
            <person name="Galac M."/>
        </authorList>
    </citation>
    <scope>NUCLEOTIDE SEQUENCE [LARGE SCALE GENOMIC DNA]</scope>
    <source>
        <strain evidence="3 4">EAF2021</strain>
    </source>
</reference>
<proteinExistence type="predicted"/>
<dbReference type="PANTHER" id="PTHR23422">
    <property type="entry name" value="DIPEPTIDYL PEPTIDASE III-RELATED"/>
    <property type="match status" value="1"/>
</dbReference>
<sequence>MSSQEPSYLCITGFNVQDLRIGDILKSMNDKAKVYATYLSLAAWAGFPLVASQSSHETLLIHEFLSAFVTEFDNHDRLVKAVSETGTPLFYLLEYAAQFYYNSSNYLGYGDLKFIPRCSKEEVLTLLKGQKQNLTDLFNKCSDGIYSIEPPSKLRLGFYPGGTTTYYEPTDFTEAEQEGVDKVLKEKGIRLENTFIFRNTQRNCYEVSVASVDVDKDGREVGEFNGKKIFVTKGRQSEVLKKVNHWLSLARDNAENDTQKEMLTALIEHYQTGSVEKHEEYSEKWVHDTTMSVEMHHGFIESYRDPSGVRCEYEGFVAAVDAKESECLHDYVNNSSKILSLLPYPKEYERKTFKPPSYNAINILTYCSSGLPIGINIPNYDKIRLNVGFKNVSLTNVMASSSTTPSSFAFLTPEQIDLLLPLATDCLSFHVASHELFGHGSASLFRKDDVVGKNVVDLLNPNRVVTTYYEDGVGFDQAFGPVASSFEECRAETTALFLAFKKEALDIFKVPAEKQKVFTLCEVLSMVNSAMKTLYCFSPEVSKWTQAHSAARFAILRALLVWGRGSVQLLKDEKGAYRIYVDPNNLDGCYDAVETLLKHLNYYKTTAQVKSGQEFFKMLTAFDDKWLEVREYTITQKPKRGVICESIIRKKGDGSYELDEISKEPKTILNVFESVVNNIKLALE</sequence>
<dbReference type="Proteomes" id="UP001470230">
    <property type="component" value="Unassembled WGS sequence"/>
</dbReference>
<dbReference type="PANTHER" id="PTHR23422:SF11">
    <property type="entry name" value="DIPEPTIDYL PEPTIDASE 3"/>
    <property type="match status" value="1"/>
</dbReference>
<evidence type="ECO:0000313" key="4">
    <source>
        <dbReference type="Proteomes" id="UP001470230"/>
    </source>
</evidence>
<evidence type="ECO:0000256" key="2">
    <source>
        <dbReference type="ARBA" id="ARBA00022801"/>
    </source>
</evidence>
<comment type="caution">
    <text evidence="3">The sequence shown here is derived from an EMBL/GenBank/DDBJ whole genome shotgun (WGS) entry which is preliminary data.</text>
</comment>
<keyword evidence="2" id="KW-0378">Hydrolase</keyword>